<evidence type="ECO:0000313" key="1">
    <source>
        <dbReference type="EMBL" id="SLN27644.1"/>
    </source>
</evidence>
<dbReference type="RefSeq" id="WP_085847945.1">
    <property type="nucleotide sequence ID" value="NZ_FNZV01000002.1"/>
</dbReference>
<dbReference type="STRING" id="658057.SAMN04488032_10215"/>
<dbReference type="Proteomes" id="UP000193307">
    <property type="component" value="Unassembled WGS sequence"/>
</dbReference>
<protein>
    <submittedName>
        <fullName evidence="1">Uncharacterized protein</fullName>
    </submittedName>
</protein>
<dbReference type="OrthoDB" id="8283038at2"/>
<dbReference type="AlphaFoldDB" id="A0A1Y5S188"/>
<evidence type="ECO:0000313" key="2">
    <source>
        <dbReference type="Proteomes" id="UP000193307"/>
    </source>
</evidence>
<keyword evidence="2" id="KW-1185">Reference proteome</keyword>
<name>A0A1Y5S188_9RHOB</name>
<organism evidence="1 2">
    <name type="scientific">Pacificibacter marinus</name>
    <dbReference type="NCBI Taxonomy" id="658057"/>
    <lineage>
        <taxon>Bacteria</taxon>
        <taxon>Pseudomonadati</taxon>
        <taxon>Pseudomonadota</taxon>
        <taxon>Alphaproteobacteria</taxon>
        <taxon>Rhodobacterales</taxon>
        <taxon>Roseobacteraceae</taxon>
        <taxon>Pacificibacter</taxon>
    </lineage>
</organism>
<sequence length="673" mass="71349">MLDRNSEAIAHFIGQFDQAIDALLTRMDYDKFTAQQAAQYEPADLLDVNVRVSSPLSLIDMYPQINVPIWHSVPYPYAMSLDIPHSDIFRGFGYDNINIFYSSASTVVHSGQGQMLFTLPPANSWAAIVSQTNTLLDDDTLLVRPLDLPEAVVRNASPQALDTLLVQLAKVADALDNFASGTPSDQPIEALSDVHMSRITDEDDVFDAVAEDGGILVLDGAEIVDAPETLPNALDARLERLTDDEVLDPETEVNEGRSVTGDTIIDHIVISSDQPFTPVPQEISTGDNLLVNEAVLGGIAPDAGVFIVGGDYTSTVKISQINVESNRDLVISDVAEVADAAPSTVENFADISYTSNAPTSAVDVNGIVHTGGPVGYALATLDGDLVFTSQIVQINLVSDNDVITYEQVFHTVDISMGENTAVNSAVLNGFQHGYDVIMVGGNMIQTTSISQTNVLLDNDFVVAANGTLGSILTGGNLLWNEAAISITGIDSVVDMTGDASRALGSLNAGEFNPFRLDGLDGLNGTQIARVLAVEGDYVMSTTLSQINILADADLIQLFAHEDAEFSQFDLRTGDNILANSASLNVMGLDSDIMASGGAYSDVVIFQAGMYDTDAGSLDFGDTDISGLASEAVAFLVDGMIDGTPTFDEATGTDAYGVEGCQSGCFDTLNTMIS</sequence>
<accession>A0A1Y5S188</accession>
<dbReference type="EMBL" id="FWFW01000002">
    <property type="protein sequence ID" value="SLN27644.1"/>
    <property type="molecule type" value="Genomic_DNA"/>
</dbReference>
<proteinExistence type="predicted"/>
<reference evidence="1 2" key="1">
    <citation type="submission" date="2017-03" db="EMBL/GenBank/DDBJ databases">
        <authorList>
            <person name="Afonso C.L."/>
            <person name="Miller P.J."/>
            <person name="Scott M.A."/>
            <person name="Spackman E."/>
            <person name="Goraichik I."/>
            <person name="Dimitrov K.M."/>
            <person name="Suarez D.L."/>
            <person name="Swayne D.E."/>
        </authorList>
    </citation>
    <scope>NUCLEOTIDE SEQUENCE [LARGE SCALE GENOMIC DNA]</scope>
    <source>
        <strain evidence="1 2">CECT 7971</strain>
    </source>
</reference>
<gene>
    <name evidence="1" type="ORF">PAM7971_01074</name>
</gene>